<dbReference type="AlphaFoldDB" id="A0A381X882"/>
<dbReference type="Gene3D" id="3.60.21.10">
    <property type="match status" value="1"/>
</dbReference>
<comment type="catalytic activity">
    <reaction evidence="8">
        <text>P(1),P(4)-bis(5'-adenosyl) tetraphosphate + H2O = 2 ADP + 2 H(+)</text>
        <dbReference type="Rhea" id="RHEA:24252"/>
        <dbReference type="ChEBI" id="CHEBI:15377"/>
        <dbReference type="ChEBI" id="CHEBI:15378"/>
        <dbReference type="ChEBI" id="CHEBI:58141"/>
        <dbReference type="ChEBI" id="CHEBI:456216"/>
        <dbReference type="EC" id="3.6.1.41"/>
    </reaction>
</comment>
<comment type="function">
    <text evidence="1">Hydrolyzes diadenosine 5',5'''-P1,P4-tetraphosphate to yield ADP.</text>
</comment>
<dbReference type="PANTHER" id="PTHR40942:SF4">
    <property type="entry name" value="CYTOCHROME C5"/>
    <property type="match status" value="1"/>
</dbReference>
<dbReference type="GO" id="GO:0008803">
    <property type="term" value="F:bis(5'-nucleosyl)-tetraphosphatase (symmetrical) activity"/>
    <property type="evidence" value="ECO:0007669"/>
    <property type="project" value="UniProtKB-EC"/>
</dbReference>
<name>A0A381X882_9ZZZZ</name>
<reference evidence="10" key="1">
    <citation type="submission" date="2018-05" db="EMBL/GenBank/DDBJ databases">
        <authorList>
            <person name="Lanie J.A."/>
            <person name="Ng W.-L."/>
            <person name="Kazmierczak K.M."/>
            <person name="Andrzejewski T.M."/>
            <person name="Davidsen T.M."/>
            <person name="Wayne K.J."/>
            <person name="Tettelin H."/>
            <person name="Glass J.I."/>
            <person name="Rusch D."/>
            <person name="Podicherti R."/>
            <person name="Tsui H.-C.T."/>
            <person name="Winkler M.E."/>
        </authorList>
    </citation>
    <scope>NUCLEOTIDE SEQUENCE</scope>
</reference>
<comment type="similarity">
    <text evidence="2">Belongs to the Ap4A hydrolase family.</text>
</comment>
<dbReference type="NCBIfam" id="NF001204">
    <property type="entry name" value="PRK00166.1"/>
    <property type="match status" value="1"/>
</dbReference>
<evidence type="ECO:0000256" key="7">
    <source>
        <dbReference type="ARBA" id="ARBA00033210"/>
    </source>
</evidence>
<dbReference type="SUPFAM" id="SSF56300">
    <property type="entry name" value="Metallo-dependent phosphatases"/>
    <property type="match status" value="1"/>
</dbReference>
<evidence type="ECO:0000256" key="8">
    <source>
        <dbReference type="ARBA" id="ARBA00049417"/>
    </source>
</evidence>
<evidence type="ECO:0000313" key="10">
    <source>
        <dbReference type="EMBL" id="SVA60377.1"/>
    </source>
</evidence>
<keyword evidence="4" id="KW-0378">Hydrolase</keyword>
<dbReference type="Pfam" id="PF00149">
    <property type="entry name" value="Metallophos"/>
    <property type="match status" value="1"/>
</dbReference>
<accession>A0A381X882</accession>
<gene>
    <name evidence="10" type="ORF">METZ01_LOCUS113231</name>
</gene>
<protein>
    <recommendedName>
        <fullName evidence="3">bis(5'-nucleosyl)-tetraphosphatase (symmetrical)</fullName>
        <ecNumber evidence="3">3.6.1.41</ecNumber>
    </recommendedName>
    <alternativeName>
        <fullName evidence="6">Ap4A hydrolase</fullName>
    </alternativeName>
    <alternativeName>
        <fullName evidence="5">Diadenosine 5',5'''-P1,P4-tetraphosphate pyrophosphohydrolase</fullName>
    </alternativeName>
    <alternativeName>
        <fullName evidence="7">Diadenosine tetraphosphatase</fullName>
    </alternativeName>
</protein>
<evidence type="ECO:0000256" key="1">
    <source>
        <dbReference type="ARBA" id="ARBA00003413"/>
    </source>
</evidence>
<evidence type="ECO:0000256" key="3">
    <source>
        <dbReference type="ARBA" id="ARBA00012506"/>
    </source>
</evidence>
<dbReference type="InterPro" id="IPR004617">
    <property type="entry name" value="ApaH"/>
</dbReference>
<evidence type="ECO:0000259" key="9">
    <source>
        <dbReference type="Pfam" id="PF00149"/>
    </source>
</evidence>
<dbReference type="EC" id="3.6.1.41" evidence="3"/>
<dbReference type="EMBL" id="UINC01014097">
    <property type="protein sequence ID" value="SVA60377.1"/>
    <property type="molecule type" value="Genomic_DNA"/>
</dbReference>
<evidence type="ECO:0000256" key="2">
    <source>
        <dbReference type="ARBA" id="ARBA00005419"/>
    </source>
</evidence>
<evidence type="ECO:0000256" key="5">
    <source>
        <dbReference type="ARBA" id="ARBA00031248"/>
    </source>
</evidence>
<dbReference type="PIRSF" id="PIRSF000903">
    <property type="entry name" value="B5n-ttraPtase_sm"/>
    <property type="match status" value="1"/>
</dbReference>
<dbReference type="InterPro" id="IPR029052">
    <property type="entry name" value="Metallo-depent_PP-like"/>
</dbReference>
<evidence type="ECO:0000256" key="4">
    <source>
        <dbReference type="ARBA" id="ARBA00022801"/>
    </source>
</evidence>
<feature type="domain" description="Calcineurin-like phosphoesterase" evidence="9">
    <location>
        <begin position="2"/>
        <end position="158"/>
    </location>
</feature>
<dbReference type="InterPro" id="IPR004843">
    <property type="entry name" value="Calcineurin-like_PHP"/>
</dbReference>
<proteinExistence type="inferred from homology"/>
<sequence length="270" mass="30812">MSTYAIGDVQGCFDELILLLEKINFNATTDHLIFTGDLVNRGPDSLKVLEYLYAISGSVINVLGNHDFHLIALALKNGNIKTKDETLKPILESSKKITLIEWLRHQPLLHIDEETNTIVVHAGIHPHWNINQAQAYAHEIEDIISVHQAERFFSKMYTNESWKKGLEGTERHNALVNTFTRMRYLTNNGVCDFKQKNSPDKVKHLIPWYAYPERRIKKNLIVFGHWSTVNYFHDQGVVCLDGGCVWEGQLIAIDLSAPNVPIKVDSLKLK</sequence>
<evidence type="ECO:0000256" key="6">
    <source>
        <dbReference type="ARBA" id="ARBA00032248"/>
    </source>
</evidence>
<organism evidence="10">
    <name type="scientific">marine metagenome</name>
    <dbReference type="NCBI Taxonomy" id="408172"/>
    <lineage>
        <taxon>unclassified sequences</taxon>
        <taxon>metagenomes</taxon>
        <taxon>ecological metagenomes</taxon>
    </lineage>
</organism>
<dbReference type="NCBIfam" id="TIGR00668">
    <property type="entry name" value="apaH"/>
    <property type="match status" value="1"/>
</dbReference>
<dbReference type="PANTHER" id="PTHR40942">
    <property type="match status" value="1"/>
</dbReference>